<dbReference type="Pfam" id="PF13443">
    <property type="entry name" value="HTH_26"/>
    <property type="match status" value="1"/>
</dbReference>
<dbReference type="RefSeq" id="WP_154430264.1">
    <property type="nucleotide sequence ID" value="NZ_VUNI01000016.1"/>
</dbReference>
<dbReference type="EMBL" id="VUNI01000016">
    <property type="protein sequence ID" value="MST75307.1"/>
    <property type="molecule type" value="Genomic_DNA"/>
</dbReference>
<dbReference type="Gene3D" id="1.10.260.40">
    <property type="entry name" value="lambda repressor-like DNA-binding domains"/>
    <property type="match status" value="1"/>
</dbReference>
<evidence type="ECO:0000259" key="1">
    <source>
        <dbReference type="PROSITE" id="PS50943"/>
    </source>
</evidence>
<dbReference type="Proteomes" id="UP000474024">
    <property type="component" value="Unassembled WGS sequence"/>
</dbReference>
<dbReference type="SMART" id="SM00530">
    <property type="entry name" value="HTH_XRE"/>
    <property type="match status" value="1"/>
</dbReference>
<dbReference type="InterPro" id="IPR001387">
    <property type="entry name" value="Cro/C1-type_HTH"/>
</dbReference>
<reference evidence="2 3" key="1">
    <citation type="submission" date="2019-08" db="EMBL/GenBank/DDBJ databases">
        <title>In-depth cultivation of the pig gut microbiome towards novel bacterial diversity and tailored functional studies.</title>
        <authorList>
            <person name="Wylensek D."/>
            <person name="Hitch T.C.A."/>
            <person name="Clavel T."/>
        </authorList>
    </citation>
    <scope>NUCLEOTIDE SEQUENCE [LARGE SCALE GENOMIC DNA]</scope>
    <source>
        <strain evidence="2 3">MUC/MUC-530-WT-4D</strain>
    </source>
</reference>
<sequence>MAIGRNLQIALKDIDMTVAELSRKSGVSTNTLYAIIRRDSKKVDTTILKKICEASGIPIYDLLDDVTSDEDFPFYDYLCAETDADRKEVKDRVVKYLKNKDSELSSYIAESLKTDEMFMQISSAYDSLNFLGKKEAHKRVQELTEIPRYTKPDKD</sequence>
<dbReference type="AlphaFoldDB" id="A0A6L5YT36"/>
<name>A0A6L5YT36_9FIRM</name>
<proteinExistence type="predicted"/>
<gene>
    <name evidence="2" type="ORF">FYJ75_09780</name>
</gene>
<dbReference type="SUPFAM" id="SSF47413">
    <property type="entry name" value="lambda repressor-like DNA-binding domains"/>
    <property type="match status" value="1"/>
</dbReference>
<comment type="caution">
    <text evidence="2">The sequence shown here is derived from an EMBL/GenBank/DDBJ whole genome shotgun (WGS) entry which is preliminary data.</text>
</comment>
<dbReference type="PROSITE" id="PS50943">
    <property type="entry name" value="HTH_CROC1"/>
    <property type="match status" value="1"/>
</dbReference>
<keyword evidence="3" id="KW-1185">Reference proteome</keyword>
<dbReference type="InterPro" id="IPR010982">
    <property type="entry name" value="Lambda_DNA-bd_dom_sf"/>
</dbReference>
<organism evidence="2 3">
    <name type="scientific">Roseburia porci</name>
    <dbReference type="NCBI Taxonomy" id="2605790"/>
    <lineage>
        <taxon>Bacteria</taxon>
        <taxon>Bacillati</taxon>
        <taxon>Bacillota</taxon>
        <taxon>Clostridia</taxon>
        <taxon>Lachnospirales</taxon>
        <taxon>Lachnospiraceae</taxon>
        <taxon>Roseburia</taxon>
    </lineage>
</organism>
<evidence type="ECO:0000313" key="2">
    <source>
        <dbReference type="EMBL" id="MST75307.1"/>
    </source>
</evidence>
<accession>A0A6L5YT36</accession>
<protein>
    <submittedName>
        <fullName evidence="2">Helix-turn-helix transcriptional regulator</fullName>
    </submittedName>
</protein>
<evidence type="ECO:0000313" key="3">
    <source>
        <dbReference type="Proteomes" id="UP000474024"/>
    </source>
</evidence>
<feature type="domain" description="HTH cro/C1-type" evidence="1">
    <location>
        <begin position="7"/>
        <end position="62"/>
    </location>
</feature>
<dbReference type="GO" id="GO:0003677">
    <property type="term" value="F:DNA binding"/>
    <property type="evidence" value="ECO:0007669"/>
    <property type="project" value="InterPro"/>
</dbReference>